<dbReference type="AlphaFoldDB" id="A0A1S0U2F2"/>
<dbReference type="GeneID" id="9941708"/>
<dbReference type="InParanoid" id="A0A1S0U2F2"/>
<dbReference type="KEGG" id="loa:LOAG_04309"/>
<organism evidence="2">
    <name type="scientific">Loa loa</name>
    <name type="common">Eye worm</name>
    <name type="synonym">Filaria loa</name>
    <dbReference type="NCBI Taxonomy" id="7209"/>
    <lineage>
        <taxon>Eukaryota</taxon>
        <taxon>Metazoa</taxon>
        <taxon>Ecdysozoa</taxon>
        <taxon>Nematoda</taxon>
        <taxon>Chromadorea</taxon>
        <taxon>Rhabditida</taxon>
        <taxon>Spirurina</taxon>
        <taxon>Spiruromorpha</taxon>
        <taxon>Filarioidea</taxon>
        <taxon>Onchocercidae</taxon>
        <taxon>Loa</taxon>
    </lineage>
</organism>
<evidence type="ECO:0000256" key="1">
    <source>
        <dbReference type="SAM" id="MobiDB-lite"/>
    </source>
</evidence>
<feature type="region of interest" description="Disordered" evidence="1">
    <location>
        <begin position="30"/>
        <end position="58"/>
    </location>
</feature>
<accession>A0A1S0U2F2</accession>
<dbReference type="OrthoDB" id="9909311at2759"/>
<sequence length="113" mass="13018">MTPYRVYSEINHHLKNAPCRSRKEQQCRYSFQKHQSLDEASSPPPLRTGLSLPRHRSVRPRVTAKTLQLSAKEEIGCPIEREHIICERIADRRGKALVVCRDDIQAFALPMTP</sequence>
<dbReference type="EMBL" id="JH712077">
    <property type="protein sequence ID" value="EFO24178.1"/>
    <property type="molecule type" value="Genomic_DNA"/>
</dbReference>
<protein>
    <submittedName>
        <fullName evidence="2">Uncharacterized protein</fullName>
    </submittedName>
</protein>
<dbReference type="CTD" id="9941708"/>
<evidence type="ECO:0000313" key="2">
    <source>
        <dbReference type="EMBL" id="EFO24178.1"/>
    </source>
</evidence>
<dbReference type="RefSeq" id="XP_003139894.1">
    <property type="nucleotide sequence ID" value="XM_003139846.1"/>
</dbReference>
<gene>
    <name evidence="2" type="ORF">LOAG_04309</name>
</gene>
<name>A0A1S0U2F2_LOALO</name>
<proteinExistence type="predicted"/>
<reference evidence="2" key="1">
    <citation type="submission" date="2012-04" db="EMBL/GenBank/DDBJ databases">
        <title>The Genome Sequence of Loa loa.</title>
        <authorList>
            <consortium name="The Broad Institute Genome Sequencing Platform"/>
            <consortium name="Broad Institute Genome Sequencing Center for Infectious Disease"/>
            <person name="Nutman T.B."/>
            <person name="Fink D.L."/>
            <person name="Russ C."/>
            <person name="Young S."/>
            <person name="Zeng Q."/>
            <person name="Gargeya S."/>
            <person name="Alvarado L."/>
            <person name="Berlin A."/>
            <person name="Chapman S.B."/>
            <person name="Chen Z."/>
            <person name="Freedman E."/>
            <person name="Gellesch M."/>
            <person name="Goldberg J."/>
            <person name="Griggs A."/>
            <person name="Gujja S."/>
            <person name="Heilman E.R."/>
            <person name="Heiman D."/>
            <person name="Howarth C."/>
            <person name="Mehta T."/>
            <person name="Neiman D."/>
            <person name="Pearson M."/>
            <person name="Roberts A."/>
            <person name="Saif S."/>
            <person name="Shea T."/>
            <person name="Shenoy N."/>
            <person name="Sisk P."/>
            <person name="Stolte C."/>
            <person name="Sykes S."/>
            <person name="White J."/>
            <person name="Yandava C."/>
            <person name="Haas B."/>
            <person name="Henn M.R."/>
            <person name="Nusbaum C."/>
            <person name="Birren B."/>
        </authorList>
    </citation>
    <scope>NUCLEOTIDE SEQUENCE [LARGE SCALE GENOMIC DNA]</scope>
</reference>